<feature type="region of interest" description="Disordered" evidence="1">
    <location>
        <begin position="107"/>
        <end position="130"/>
    </location>
</feature>
<evidence type="ECO:0000313" key="3">
    <source>
        <dbReference type="Proteomes" id="UP000314294"/>
    </source>
</evidence>
<protein>
    <submittedName>
        <fullName evidence="2">Uncharacterized protein</fullName>
    </submittedName>
</protein>
<proteinExistence type="predicted"/>
<dbReference type="Proteomes" id="UP000314294">
    <property type="component" value="Unassembled WGS sequence"/>
</dbReference>
<dbReference type="AlphaFoldDB" id="A0A4Z2I880"/>
<comment type="caution">
    <text evidence="2">The sequence shown here is derived from an EMBL/GenBank/DDBJ whole genome shotgun (WGS) entry which is preliminary data.</text>
</comment>
<dbReference type="EMBL" id="SRLO01000123">
    <property type="protein sequence ID" value="TNN73552.1"/>
    <property type="molecule type" value="Genomic_DNA"/>
</dbReference>
<reference evidence="2 3" key="1">
    <citation type="submission" date="2019-03" db="EMBL/GenBank/DDBJ databases">
        <title>First draft genome of Liparis tanakae, snailfish: a comprehensive survey of snailfish specific genes.</title>
        <authorList>
            <person name="Kim W."/>
            <person name="Song I."/>
            <person name="Jeong J.-H."/>
            <person name="Kim D."/>
            <person name="Kim S."/>
            <person name="Ryu S."/>
            <person name="Song J.Y."/>
            <person name="Lee S.K."/>
        </authorList>
    </citation>
    <scope>NUCLEOTIDE SEQUENCE [LARGE SCALE GENOMIC DNA]</scope>
    <source>
        <tissue evidence="2">Muscle</tissue>
    </source>
</reference>
<evidence type="ECO:0000256" key="1">
    <source>
        <dbReference type="SAM" id="MobiDB-lite"/>
    </source>
</evidence>
<name>A0A4Z2I880_9TELE</name>
<keyword evidence="3" id="KW-1185">Reference proteome</keyword>
<gene>
    <name evidence="2" type="ORF">EYF80_016147</name>
</gene>
<organism evidence="2 3">
    <name type="scientific">Liparis tanakae</name>
    <name type="common">Tanaka's snailfish</name>
    <dbReference type="NCBI Taxonomy" id="230148"/>
    <lineage>
        <taxon>Eukaryota</taxon>
        <taxon>Metazoa</taxon>
        <taxon>Chordata</taxon>
        <taxon>Craniata</taxon>
        <taxon>Vertebrata</taxon>
        <taxon>Euteleostomi</taxon>
        <taxon>Actinopterygii</taxon>
        <taxon>Neopterygii</taxon>
        <taxon>Teleostei</taxon>
        <taxon>Neoteleostei</taxon>
        <taxon>Acanthomorphata</taxon>
        <taxon>Eupercaria</taxon>
        <taxon>Perciformes</taxon>
        <taxon>Cottioidei</taxon>
        <taxon>Cottales</taxon>
        <taxon>Liparidae</taxon>
        <taxon>Liparis</taxon>
    </lineage>
</organism>
<sequence>MACNGKQAKAWDGGHNQTVRKMAVAMETALKSSREYGPPGAERRPSLEGINDTTRWNCIERLAKRSLAMSLNIPAEKMTRESGGWNLVVTLPYKDMGINVSTEQRLAGREDSEGMSAPRPRREVQGHRQCSVAETPQLPLDTVTTRRGDTARLEWSRTVALVPGRGRDPLAPARTRYEGCQLGGALRLKDKEVDHR</sequence>
<accession>A0A4Z2I880</accession>
<evidence type="ECO:0000313" key="2">
    <source>
        <dbReference type="EMBL" id="TNN73552.1"/>
    </source>
</evidence>